<proteinExistence type="predicted"/>
<evidence type="ECO:0000313" key="2">
    <source>
        <dbReference type="Proteomes" id="UP001596207"/>
    </source>
</evidence>
<evidence type="ECO:0000313" key="1">
    <source>
        <dbReference type="EMBL" id="MFC5944947.1"/>
    </source>
</evidence>
<gene>
    <name evidence="1" type="ORF">ACFPZ4_26185</name>
</gene>
<accession>A0ABW1HU82</accession>
<dbReference type="Proteomes" id="UP001596207">
    <property type="component" value="Unassembled WGS sequence"/>
</dbReference>
<dbReference type="EMBL" id="JBHSQQ010000239">
    <property type="protein sequence ID" value="MFC5944947.1"/>
    <property type="molecule type" value="Genomic_DNA"/>
</dbReference>
<protein>
    <recommendedName>
        <fullName evidence="3">Transglycosylase SLT domain-containing protein</fullName>
    </recommendedName>
</protein>
<organism evidence="1 2">
    <name type="scientific">Micromonospora harpali</name>
    <dbReference type="NCBI Taxonomy" id="1490225"/>
    <lineage>
        <taxon>Bacteria</taxon>
        <taxon>Bacillati</taxon>
        <taxon>Actinomycetota</taxon>
        <taxon>Actinomycetes</taxon>
        <taxon>Micromonosporales</taxon>
        <taxon>Micromonosporaceae</taxon>
        <taxon>Micromonospora</taxon>
    </lineage>
</organism>
<reference evidence="2" key="1">
    <citation type="journal article" date="2019" name="Int. J. Syst. Evol. Microbiol.">
        <title>The Global Catalogue of Microorganisms (GCM) 10K type strain sequencing project: providing services to taxonomists for standard genome sequencing and annotation.</title>
        <authorList>
            <consortium name="The Broad Institute Genomics Platform"/>
            <consortium name="The Broad Institute Genome Sequencing Center for Infectious Disease"/>
            <person name="Wu L."/>
            <person name="Ma J."/>
        </authorList>
    </citation>
    <scope>NUCLEOTIDE SEQUENCE [LARGE SCALE GENOMIC DNA]</scope>
    <source>
        <strain evidence="2">CGMCC 4.7173</strain>
    </source>
</reference>
<evidence type="ECO:0008006" key="3">
    <source>
        <dbReference type="Google" id="ProtNLM"/>
    </source>
</evidence>
<name>A0ABW1HU82_9ACTN</name>
<keyword evidence="2" id="KW-1185">Reference proteome</keyword>
<dbReference type="RefSeq" id="WP_353898822.1">
    <property type="nucleotide sequence ID" value="NZ_CP158970.1"/>
</dbReference>
<sequence>MSASVLAVPQPVAARPISPVPAETLSRGALADPDASLGPDWAGSKDQLVAGAGDRSGFHLFVARERDAFAWSNLTTLNAGLPDVGNWTGSVCVTGSGKRAVAVYAPTSYSNKPELATKGAYVAVVDLTNGKVVPLKERVQLAYYNPSCGAGERVLVTRPTDVDQQTTEVIAIDAAAGKVTSTVRLAGQFTNAAPAAEGDYGILRGGLHRLRAGKLTKLADPGGQPFAVRVTAAGAVDVLTVDEAKPGVEARASAHRYDGRRHTVLGTGRATGLELVGLSGGRNALVGDIAGIRRHPADLVLLKAGDKTRVASREGHLLLMSASPAETGQADRRTRLDVTVRATRSGRESRHTVTTTPKAPADVAAPRAGRRQAPSAQITGEVITNPFFRPTCAVPRNDIRRQVLQPSANQVEWAVDLAVQGKLTVSRPANYLKTGGPAYTPQGLFPLPSGPRVPAQVMLAVLAQETNMAQASWHAAPGDGGNPLVSDYYGSRSSSSWGWDYIDYDSSDCGYGISQVTDGMTWDSTKWTEAERVAISSDYAANIAAGLRILVEKFNQVQSLGISVNTNDPRYIENWFLAVWGYNSGVHPQGEPGANGNYGLGWFNNPANPSYPANRTPFLRINTDDASHPSDWSYPERIMGWAEVPQWQWIDPVTKYSKPLFGSSSNQLSLPSRYQFCGAANNCSPFGDNSGCDESCWWHGSTSWASEAAPLSTEKLVYAVGSAEPAVKAVYPKRCTPFSASGALVVDDLKDSSINPLGCAGQSWGGKFTLRLGSPAGDGNSFYADIDVHQLGAGYLGHMWFTHSVDDSDAPLHQVVGTWTPNIRSGIKSWDIVVHLPSHGANETAAEYLIQPGIGIYNDPRDQERTCVVNQDSATQGADRWVSLGRHTLGPRARVQLSNRITGANGEVDIAWDAMAFVPATGTAKSCGTAW</sequence>
<comment type="caution">
    <text evidence="1">The sequence shown here is derived from an EMBL/GenBank/DDBJ whole genome shotgun (WGS) entry which is preliminary data.</text>
</comment>